<comment type="caution">
    <text evidence="1">The sequence shown here is derived from an EMBL/GenBank/DDBJ whole genome shotgun (WGS) entry which is preliminary data.</text>
</comment>
<sequence>MASVTVILSRALLPAADSAITVPTITRRIRGGPVNACLCAAPREPW</sequence>
<protein>
    <submittedName>
        <fullName evidence="1">Uncharacterized protein</fullName>
    </submittedName>
</protein>
<proteinExistence type="predicted"/>
<dbReference type="EMBL" id="JAMZEC010000001">
    <property type="protein sequence ID" value="MCP2349752.1"/>
    <property type="molecule type" value="Genomic_DNA"/>
</dbReference>
<accession>A0ABT1K7S3</accession>
<keyword evidence="2" id="KW-1185">Reference proteome</keyword>
<organism evidence="1 2">
    <name type="scientific">Nonomuraea roseoviolacea subsp. carminata</name>
    <dbReference type="NCBI Taxonomy" id="160689"/>
    <lineage>
        <taxon>Bacteria</taxon>
        <taxon>Bacillati</taxon>
        <taxon>Actinomycetota</taxon>
        <taxon>Actinomycetes</taxon>
        <taxon>Streptosporangiales</taxon>
        <taxon>Streptosporangiaceae</taxon>
        <taxon>Nonomuraea</taxon>
    </lineage>
</organism>
<evidence type="ECO:0000313" key="1">
    <source>
        <dbReference type="EMBL" id="MCP2349752.1"/>
    </source>
</evidence>
<gene>
    <name evidence="1" type="ORF">HD595_005874</name>
</gene>
<evidence type="ECO:0000313" key="2">
    <source>
        <dbReference type="Proteomes" id="UP001320766"/>
    </source>
</evidence>
<dbReference type="Proteomes" id="UP001320766">
    <property type="component" value="Unassembled WGS sequence"/>
</dbReference>
<name>A0ABT1K7S3_9ACTN</name>
<reference evidence="1 2" key="1">
    <citation type="submission" date="2022-06" db="EMBL/GenBank/DDBJ databases">
        <title>Sequencing the genomes of 1000 actinobacteria strains.</title>
        <authorList>
            <person name="Klenk H.-P."/>
        </authorList>
    </citation>
    <scope>NUCLEOTIDE SEQUENCE [LARGE SCALE GENOMIC DNA]</scope>
    <source>
        <strain evidence="1 2">DSM 44170</strain>
    </source>
</reference>